<dbReference type="PATRIC" id="fig|1129794.4.peg.4684"/>
<evidence type="ECO:0000313" key="2">
    <source>
        <dbReference type="Proteomes" id="UP000011864"/>
    </source>
</evidence>
<organism evidence="1 2">
    <name type="scientific">Paraglaciecola psychrophila 170</name>
    <dbReference type="NCBI Taxonomy" id="1129794"/>
    <lineage>
        <taxon>Bacteria</taxon>
        <taxon>Pseudomonadati</taxon>
        <taxon>Pseudomonadota</taxon>
        <taxon>Gammaproteobacteria</taxon>
        <taxon>Alteromonadales</taxon>
        <taxon>Alteromonadaceae</taxon>
        <taxon>Paraglaciecola</taxon>
    </lineage>
</organism>
<proteinExistence type="predicted"/>
<dbReference type="OrthoDB" id="9806511at2"/>
<reference evidence="1 2" key="1">
    <citation type="journal article" date="2013" name="Genome Announc.">
        <title>Complete Genome Sequence of Glaciecola psychrophila Strain 170T.</title>
        <authorList>
            <person name="Yin J."/>
            <person name="Chen J."/>
            <person name="Liu G."/>
            <person name="Yu Y."/>
            <person name="Song L."/>
            <person name="Wang X."/>
            <person name="Qu X."/>
        </authorList>
    </citation>
    <scope>NUCLEOTIDE SEQUENCE [LARGE SCALE GENOMIC DNA]</scope>
    <source>
        <strain evidence="1 2">170</strain>
    </source>
</reference>
<name>K7AXM5_9ALTE</name>
<dbReference type="RefSeq" id="WP_007642365.1">
    <property type="nucleotide sequence ID" value="NC_020514.1"/>
</dbReference>
<dbReference type="InterPro" id="IPR014543">
    <property type="entry name" value="UCP028291"/>
</dbReference>
<accession>K7AXM5</accession>
<dbReference type="EMBL" id="CP003837">
    <property type="protein sequence ID" value="AGH46803.1"/>
    <property type="molecule type" value="Genomic_DNA"/>
</dbReference>
<dbReference type="PIRSF" id="PIRSF028291">
    <property type="entry name" value="UCP028291"/>
    <property type="match status" value="1"/>
</dbReference>
<sequence length="114" mass="13035">MNMNDNENENGKVNLTVSEYTYSRSGVVNTEKGAKYVQRLCKHFAHKVQAQWEETQGKVQFEMGTADMFASTDLLTLTCKANNAIDLGDIVDTIDRHFERFAKADELVLEWQQI</sequence>
<keyword evidence="2" id="KW-1185">Reference proteome</keyword>
<dbReference type="Proteomes" id="UP000011864">
    <property type="component" value="Chromosome"/>
</dbReference>
<gene>
    <name evidence="1" type="ORF">C427_4704</name>
</gene>
<evidence type="ECO:0008006" key="3">
    <source>
        <dbReference type="Google" id="ProtNLM"/>
    </source>
</evidence>
<protein>
    <recommendedName>
        <fullName evidence="3">DUF2218 domain-containing protein</fullName>
    </recommendedName>
</protein>
<dbReference type="AlphaFoldDB" id="K7AXM5"/>
<dbReference type="Gene3D" id="3.30.310.50">
    <property type="entry name" value="Alpha-D-phosphohexomutase, C-terminal domain"/>
    <property type="match status" value="1"/>
</dbReference>
<evidence type="ECO:0000313" key="1">
    <source>
        <dbReference type="EMBL" id="AGH46803.1"/>
    </source>
</evidence>
<dbReference type="HOGENOM" id="CLU_127482_1_0_6"/>
<dbReference type="KEGG" id="gps:C427_4704"/>
<dbReference type="Pfam" id="PF09981">
    <property type="entry name" value="DUF2218"/>
    <property type="match status" value="1"/>
</dbReference>
<dbReference type="STRING" id="1129794.C427_4704"/>
<dbReference type="eggNOG" id="COG3553">
    <property type="taxonomic scope" value="Bacteria"/>
</dbReference>